<evidence type="ECO:0000313" key="2">
    <source>
        <dbReference type="EMBL" id="JAC18948.1"/>
    </source>
</evidence>
<feature type="chain" id="PRO_5012452452" evidence="1">
    <location>
        <begin position="16"/>
        <end position="108"/>
    </location>
</feature>
<evidence type="ECO:0000256" key="1">
    <source>
        <dbReference type="SAM" id="SignalP"/>
    </source>
</evidence>
<dbReference type="EMBL" id="GBBK01005534">
    <property type="protein sequence ID" value="JAC18948.1"/>
    <property type="molecule type" value="mRNA"/>
</dbReference>
<accession>A0A023FDW1</accession>
<sequence length="108" mass="12606">MYIFIYISMYSFVLSCTQQESNNQQSKPKIKLCRIKHKPTVRQASPRQTLPAFKHLQRTPPIHMLRGRNHRTKQMCANQVPCSQSCHKHRNLSKHCANGHQQHATDTL</sequence>
<protein>
    <submittedName>
        <fullName evidence="2">Putative secreted protein</fullName>
    </submittedName>
</protein>
<proteinExistence type="evidence at transcript level"/>
<reference evidence="2" key="1">
    <citation type="submission" date="2014-03" db="EMBL/GenBank/DDBJ databases">
        <title>The sialotranscriptome of Amblyomma triste, Amblyomma parvum and Amblyomma cajennense ticks, uncovered by 454-based RNA-seq.</title>
        <authorList>
            <person name="Garcia G.R."/>
            <person name="Gardinassi L.G."/>
            <person name="Ribeiro J.M."/>
            <person name="Anatriello E."/>
            <person name="Ferreira B.R."/>
            <person name="Moreira H.N."/>
            <person name="Mafra C."/>
            <person name="Olegario M.M."/>
            <person name="Szabo P.J."/>
            <person name="Miranda-Santos I.K."/>
            <person name="Maruyama S.R."/>
        </authorList>
    </citation>
    <scope>NUCLEOTIDE SEQUENCE</scope>
    <source>
        <strain evidence="2">Uberlandia</strain>
        <tissue evidence="2">Salivary glands</tissue>
    </source>
</reference>
<feature type="signal peptide" evidence="1">
    <location>
        <begin position="1"/>
        <end position="15"/>
    </location>
</feature>
<keyword evidence="1" id="KW-0732">Signal</keyword>
<organism evidence="2">
    <name type="scientific">Amblyomma cajennense</name>
    <name type="common">Cayenne tick</name>
    <name type="synonym">Acarus cajennensis</name>
    <dbReference type="NCBI Taxonomy" id="34607"/>
    <lineage>
        <taxon>Eukaryota</taxon>
        <taxon>Metazoa</taxon>
        <taxon>Ecdysozoa</taxon>
        <taxon>Arthropoda</taxon>
        <taxon>Chelicerata</taxon>
        <taxon>Arachnida</taxon>
        <taxon>Acari</taxon>
        <taxon>Parasitiformes</taxon>
        <taxon>Ixodida</taxon>
        <taxon>Ixodoidea</taxon>
        <taxon>Ixodidae</taxon>
        <taxon>Amblyomminae</taxon>
        <taxon>Amblyomma</taxon>
    </lineage>
</organism>
<name>A0A023FDW1_AMBCJ</name>
<dbReference type="AlphaFoldDB" id="A0A023FDW1"/>